<proteinExistence type="predicted"/>
<protein>
    <submittedName>
        <fullName evidence="1">Uncharacterized protein</fullName>
    </submittedName>
</protein>
<dbReference type="EMBL" id="CM016556">
    <property type="protein sequence ID" value="TKW18619.1"/>
    <property type="molecule type" value="Genomic_DNA"/>
</dbReference>
<name>A0A4U6UWI3_SETVI</name>
<organism evidence="1 2">
    <name type="scientific">Setaria viridis</name>
    <name type="common">Green bristlegrass</name>
    <name type="synonym">Setaria italica subsp. viridis</name>
    <dbReference type="NCBI Taxonomy" id="4556"/>
    <lineage>
        <taxon>Eukaryota</taxon>
        <taxon>Viridiplantae</taxon>
        <taxon>Streptophyta</taxon>
        <taxon>Embryophyta</taxon>
        <taxon>Tracheophyta</taxon>
        <taxon>Spermatophyta</taxon>
        <taxon>Magnoliopsida</taxon>
        <taxon>Liliopsida</taxon>
        <taxon>Poales</taxon>
        <taxon>Poaceae</taxon>
        <taxon>PACMAD clade</taxon>
        <taxon>Panicoideae</taxon>
        <taxon>Panicodae</taxon>
        <taxon>Paniceae</taxon>
        <taxon>Cenchrinae</taxon>
        <taxon>Setaria</taxon>
    </lineage>
</organism>
<gene>
    <name evidence="1" type="ORF">SEVIR_5G443100v2</name>
</gene>
<sequence>MSLCLQRTWQFYSCNVTQVNMFVVVLYVLFFRYRIFPLVQLVLHVLHVLMQMLDCKIGRKVVLFGFQQARMHLVWPTRIYNAVWKAGCKKFLMNRFYYDI</sequence>
<evidence type="ECO:0000313" key="1">
    <source>
        <dbReference type="EMBL" id="TKW18619.1"/>
    </source>
</evidence>
<evidence type="ECO:0000313" key="2">
    <source>
        <dbReference type="Proteomes" id="UP000298652"/>
    </source>
</evidence>
<dbReference type="Gramene" id="TKW18619">
    <property type="protein sequence ID" value="TKW18619"/>
    <property type="gene ID" value="SEVIR_5G443100v2"/>
</dbReference>
<keyword evidence="2" id="KW-1185">Reference proteome</keyword>
<dbReference type="AlphaFoldDB" id="A0A4U6UWI3"/>
<accession>A0A4U6UWI3</accession>
<reference evidence="1" key="1">
    <citation type="submission" date="2019-03" db="EMBL/GenBank/DDBJ databases">
        <title>WGS assembly of Setaria viridis.</title>
        <authorList>
            <person name="Huang P."/>
            <person name="Jenkins J."/>
            <person name="Grimwood J."/>
            <person name="Barry K."/>
            <person name="Healey A."/>
            <person name="Mamidi S."/>
            <person name="Sreedasyam A."/>
            <person name="Shu S."/>
            <person name="Feldman M."/>
            <person name="Wu J."/>
            <person name="Yu Y."/>
            <person name="Chen C."/>
            <person name="Johnson J."/>
            <person name="Rokhsar D."/>
            <person name="Baxter I."/>
            <person name="Schmutz J."/>
            <person name="Brutnell T."/>
            <person name="Kellogg E."/>
        </authorList>
    </citation>
    <scope>NUCLEOTIDE SEQUENCE [LARGE SCALE GENOMIC DNA]</scope>
</reference>
<dbReference type="Proteomes" id="UP000298652">
    <property type="component" value="Chromosome 5"/>
</dbReference>